<accession>A0A1I7X3W7</accession>
<sequence length="75" mass="8497">MSGVLILVSSTVLFATVSCLTCTYCPYNLLPHQPTNCTENCQGDVCYIAFLMSMLKYLYIYIKPTKKNDNCITRE</sequence>
<keyword evidence="1" id="KW-0732">Signal</keyword>
<keyword evidence="2" id="KW-1185">Reference proteome</keyword>
<organism evidence="2 3">
    <name type="scientific">Heterorhabditis bacteriophora</name>
    <name type="common">Entomopathogenic nematode worm</name>
    <dbReference type="NCBI Taxonomy" id="37862"/>
    <lineage>
        <taxon>Eukaryota</taxon>
        <taxon>Metazoa</taxon>
        <taxon>Ecdysozoa</taxon>
        <taxon>Nematoda</taxon>
        <taxon>Chromadorea</taxon>
        <taxon>Rhabditida</taxon>
        <taxon>Rhabditina</taxon>
        <taxon>Rhabditomorpha</taxon>
        <taxon>Strongyloidea</taxon>
        <taxon>Heterorhabditidae</taxon>
        <taxon>Heterorhabditis</taxon>
    </lineage>
</organism>
<feature type="chain" id="PRO_5009311028" evidence="1">
    <location>
        <begin position="20"/>
        <end position="75"/>
    </location>
</feature>
<reference evidence="3" key="1">
    <citation type="submission" date="2016-11" db="UniProtKB">
        <authorList>
            <consortium name="WormBaseParasite"/>
        </authorList>
    </citation>
    <scope>IDENTIFICATION</scope>
</reference>
<evidence type="ECO:0000313" key="3">
    <source>
        <dbReference type="WBParaSite" id="Hba_12073"/>
    </source>
</evidence>
<name>A0A1I7X3W7_HETBA</name>
<protein>
    <submittedName>
        <fullName evidence="3">Secreted protein</fullName>
    </submittedName>
</protein>
<proteinExistence type="predicted"/>
<dbReference type="Proteomes" id="UP000095283">
    <property type="component" value="Unplaced"/>
</dbReference>
<evidence type="ECO:0000313" key="2">
    <source>
        <dbReference type="Proteomes" id="UP000095283"/>
    </source>
</evidence>
<dbReference type="WBParaSite" id="Hba_12073">
    <property type="protein sequence ID" value="Hba_12073"/>
    <property type="gene ID" value="Hba_12073"/>
</dbReference>
<dbReference type="AlphaFoldDB" id="A0A1I7X3W7"/>
<feature type="signal peptide" evidence="1">
    <location>
        <begin position="1"/>
        <end position="19"/>
    </location>
</feature>
<evidence type="ECO:0000256" key="1">
    <source>
        <dbReference type="SAM" id="SignalP"/>
    </source>
</evidence>